<sequence length="228" mass="25368">MGAEGYVVRLYVYDLSRGAAKVLSQPLIGAHLEGVWHTSISVYGMEYLYGSHGISYTQEFHSGIGVPDRIIRLGVTEIPQELFHDYLDMLGENNFRGELYQLLKHNCNTFTNEVSQFLTGNKIPEEILRFTEDFAKSPVGEILVPLIEAFTSKIVYNRPPSGNNLNLGRLREPTPGGVSAASTSSEVTAFSSVHESSVIYIGRIKVDDKEKKEMNDKTNCSSKTGENR</sequence>
<organism evidence="6 8">
    <name type="scientific">Trichuris suis</name>
    <name type="common">pig whipworm</name>
    <dbReference type="NCBI Taxonomy" id="68888"/>
    <lineage>
        <taxon>Eukaryota</taxon>
        <taxon>Metazoa</taxon>
        <taxon>Ecdysozoa</taxon>
        <taxon>Nematoda</taxon>
        <taxon>Enoplea</taxon>
        <taxon>Dorylaimia</taxon>
        <taxon>Trichinellida</taxon>
        <taxon>Trichuridae</taxon>
        <taxon>Trichuris</taxon>
    </lineage>
</organism>
<dbReference type="Proteomes" id="UP000030758">
    <property type="component" value="Unassembled WGS sequence"/>
</dbReference>
<evidence type="ECO:0000313" key="7">
    <source>
        <dbReference type="EMBL" id="KFD62251.1"/>
    </source>
</evidence>
<keyword evidence="8" id="KW-1185">Reference proteome</keyword>
<dbReference type="SMART" id="SM01179">
    <property type="entry name" value="DUF862"/>
    <property type="match status" value="1"/>
</dbReference>
<evidence type="ECO:0000313" key="8">
    <source>
        <dbReference type="Proteomes" id="UP000030764"/>
    </source>
</evidence>
<dbReference type="PANTHER" id="PTHR12378">
    <property type="entry name" value="DESUMOYLATING ISOPEPTIDASE"/>
    <property type="match status" value="1"/>
</dbReference>
<keyword evidence="2" id="KW-0645">Protease</keyword>
<dbReference type="Pfam" id="PF05903">
    <property type="entry name" value="Peptidase_C97"/>
    <property type="match status" value="1"/>
</dbReference>
<proteinExistence type="inferred from homology"/>
<name>A0A085LUJ0_9BILA</name>
<reference evidence="6 8" key="1">
    <citation type="journal article" date="2014" name="Nat. Genet.">
        <title>Genome and transcriptome of the porcine whipworm Trichuris suis.</title>
        <authorList>
            <person name="Jex A.R."/>
            <person name="Nejsum P."/>
            <person name="Schwarz E.M."/>
            <person name="Hu L."/>
            <person name="Young N.D."/>
            <person name="Hall R.S."/>
            <person name="Korhonen P.K."/>
            <person name="Liao S."/>
            <person name="Thamsborg S."/>
            <person name="Xia J."/>
            <person name="Xu P."/>
            <person name="Wang S."/>
            <person name="Scheerlinck J.P."/>
            <person name="Hofmann A."/>
            <person name="Sternberg P.W."/>
            <person name="Wang J."/>
            <person name="Gasser R.B."/>
        </authorList>
    </citation>
    <scope>NUCLEOTIDE SEQUENCE [LARGE SCALE GENOMIC DNA]</scope>
    <source>
        <strain evidence="7">DCEP-RM93F</strain>
        <strain evidence="6">DCEP-RM93M</strain>
    </source>
</reference>
<evidence type="ECO:0000313" key="6">
    <source>
        <dbReference type="EMBL" id="KFD48636.1"/>
    </source>
</evidence>
<accession>A0A085LUJ0</accession>
<evidence type="ECO:0000259" key="5">
    <source>
        <dbReference type="PROSITE" id="PS51858"/>
    </source>
</evidence>
<feature type="region of interest" description="Disordered" evidence="4">
    <location>
        <begin position="209"/>
        <end position="228"/>
    </location>
</feature>
<feature type="domain" description="PPPDE" evidence="5">
    <location>
        <begin position="6"/>
        <end position="148"/>
    </location>
</feature>
<dbReference type="Proteomes" id="UP000030764">
    <property type="component" value="Unassembled WGS sequence"/>
</dbReference>
<dbReference type="EMBL" id="KL363288">
    <property type="protein sequence ID" value="KFD48636.1"/>
    <property type="molecule type" value="Genomic_DNA"/>
</dbReference>
<evidence type="ECO:0000256" key="1">
    <source>
        <dbReference type="ARBA" id="ARBA00008140"/>
    </source>
</evidence>
<evidence type="ECO:0000256" key="4">
    <source>
        <dbReference type="SAM" id="MobiDB-lite"/>
    </source>
</evidence>
<keyword evidence="3" id="KW-0378">Hydrolase</keyword>
<gene>
    <name evidence="6" type="ORF">M513_10491</name>
    <name evidence="7" type="ORF">M514_10491</name>
</gene>
<dbReference type="GO" id="GO:0006508">
    <property type="term" value="P:proteolysis"/>
    <property type="evidence" value="ECO:0007669"/>
    <property type="project" value="UniProtKB-KW"/>
</dbReference>
<dbReference type="PANTHER" id="PTHR12378:SF7">
    <property type="entry name" value="DESUMOYLATING ISOPEPTIDASE 1"/>
    <property type="match status" value="1"/>
</dbReference>
<dbReference type="Gene3D" id="3.90.1720.30">
    <property type="entry name" value="PPPDE domains"/>
    <property type="match status" value="1"/>
</dbReference>
<comment type="similarity">
    <text evidence="1">Belongs to the DeSI family.</text>
</comment>
<evidence type="ECO:0000256" key="2">
    <source>
        <dbReference type="ARBA" id="ARBA00022670"/>
    </source>
</evidence>
<dbReference type="AlphaFoldDB" id="A0A085LUJ0"/>
<dbReference type="GO" id="GO:0008233">
    <property type="term" value="F:peptidase activity"/>
    <property type="evidence" value="ECO:0007669"/>
    <property type="project" value="UniProtKB-KW"/>
</dbReference>
<dbReference type="InterPro" id="IPR008580">
    <property type="entry name" value="PPPDE_dom"/>
</dbReference>
<feature type="region of interest" description="Disordered" evidence="4">
    <location>
        <begin position="162"/>
        <end position="183"/>
    </location>
</feature>
<dbReference type="PROSITE" id="PS51858">
    <property type="entry name" value="PPPDE"/>
    <property type="match status" value="1"/>
</dbReference>
<evidence type="ECO:0000256" key="3">
    <source>
        <dbReference type="ARBA" id="ARBA00022801"/>
    </source>
</evidence>
<dbReference type="InterPro" id="IPR042266">
    <property type="entry name" value="PPPDE_sf"/>
</dbReference>
<protein>
    <recommendedName>
        <fullName evidence="5">PPPDE domain-containing protein</fullName>
    </recommendedName>
</protein>
<dbReference type="GO" id="GO:0070646">
    <property type="term" value="P:protein modification by small protein removal"/>
    <property type="evidence" value="ECO:0007669"/>
    <property type="project" value="TreeGrafter"/>
</dbReference>
<dbReference type="EMBL" id="KL367599">
    <property type="protein sequence ID" value="KFD62251.1"/>
    <property type="molecule type" value="Genomic_DNA"/>
</dbReference>
<feature type="compositionally biased region" description="Polar residues" evidence="4">
    <location>
        <begin position="217"/>
        <end position="228"/>
    </location>
</feature>